<reference evidence="2" key="1">
    <citation type="submission" date="2019-09" db="UniProtKB">
        <authorList>
            <consortium name="WormBaseParasite"/>
        </authorList>
    </citation>
    <scope>IDENTIFICATION</scope>
</reference>
<organism evidence="1 2">
    <name type="scientific">Heligmosomoides polygyrus</name>
    <name type="common">Parasitic roundworm</name>
    <dbReference type="NCBI Taxonomy" id="6339"/>
    <lineage>
        <taxon>Eukaryota</taxon>
        <taxon>Metazoa</taxon>
        <taxon>Ecdysozoa</taxon>
        <taxon>Nematoda</taxon>
        <taxon>Chromadorea</taxon>
        <taxon>Rhabditida</taxon>
        <taxon>Rhabditina</taxon>
        <taxon>Rhabditomorpha</taxon>
        <taxon>Strongyloidea</taxon>
        <taxon>Heligmosomidae</taxon>
        <taxon>Heligmosomoides</taxon>
    </lineage>
</organism>
<evidence type="ECO:0000313" key="1">
    <source>
        <dbReference type="Proteomes" id="UP000050761"/>
    </source>
</evidence>
<sequence>LECNFCTHSRKKRDQADGAYQNPDCMNHLKFGSRMDMRRECASKEQFCSSKVTNLNGFFVLIERDCAESCKEGCEEHGYGLFYTECTRCCRGSLCNEYDGREYYRPNKSSKRFSNVFLRFASLLSWFFFKI</sequence>
<evidence type="ECO:0000313" key="2">
    <source>
        <dbReference type="WBParaSite" id="HPBE_0001231201-mRNA-1"/>
    </source>
</evidence>
<dbReference type="WBParaSite" id="HPBE_0001231201-mRNA-1">
    <property type="protein sequence ID" value="HPBE_0001231201-mRNA-1"/>
    <property type="gene ID" value="HPBE_0001231201"/>
</dbReference>
<proteinExistence type="predicted"/>
<keyword evidence="1" id="KW-1185">Reference proteome</keyword>
<name>A0A183FVH3_HELPZ</name>
<dbReference type="InterPro" id="IPR045860">
    <property type="entry name" value="Snake_toxin-like_sf"/>
</dbReference>
<dbReference type="CDD" id="cd00117">
    <property type="entry name" value="TFP"/>
    <property type="match status" value="1"/>
</dbReference>
<accession>A0A183FVH3</accession>
<protein>
    <submittedName>
        <fullName evidence="2">Toxin_TOLIP domain-containing protein</fullName>
    </submittedName>
</protein>
<dbReference type="AlphaFoldDB" id="A0A183FVH3"/>
<dbReference type="SUPFAM" id="SSF57302">
    <property type="entry name" value="Snake toxin-like"/>
    <property type="match status" value="1"/>
</dbReference>
<dbReference type="Gene3D" id="2.10.60.10">
    <property type="entry name" value="CD59"/>
    <property type="match status" value="1"/>
</dbReference>
<dbReference type="Proteomes" id="UP000050761">
    <property type="component" value="Unassembled WGS sequence"/>
</dbReference>